<name>A0ABV4UPX3_9MICC</name>
<keyword evidence="2" id="KW-1185">Reference proteome</keyword>
<evidence type="ECO:0008006" key="3">
    <source>
        <dbReference type="Google" id="ProtNLM"/>
    </source>
</evidence>
<sequence length="74" mass="8035">MSTKTDPEGTKHLMFGWCTTKQCEGSGREVICPVEQPHLKVKCSCTCHPHNWVDGVPGPAAVFAQKQRKALAAA</sequence>
<dbReference type="Proteomes" id="UP001575652">
    <property type="component" value="Unassembled WGS sequence"/>
</dbReference>
<dbReference type="RefSeq" id="WP_373972869.1">
    <property type="nucleotide sequence ID" value="NZ_JBHDLJ010000013.1"/>
</dbReference>
<comment type="caution">
    <text evidence="1">The sequence shown here is derived from an EMBL/GenBank/DDBJ whole genome shotgun (WGS) entry which is preliminary data.</text>
</comment>
<evidence type="ECO:0000313" key="2">
    <source>
        <dbReference type="Proteomes" id="UP001575652"/>
    </source>
</evidence>
<proteinExistence type="predicted"/>
<protein>
    <recommendedName>
        <fullName evidence="3">Metallothionein</fullName>
    </recommendedName>
</protein>
<reference evidence="1 2" key="1">
    <citation type="submission" date="2024-09" db="EMBL/GenBank/DDBJ databases">
        <authorList>
            <person name="Salinas-Garcia M.A."/>
            <person name="Prieme A."/>
        </authorList>
    </citation>
    <scope>NUCLEOTIDE SEQUENCE [LARGE SCALE GENOMIC DNA]</scope>
    <source>
        <strain evidence="1 2">DSM 21081</strain>
    </source>
</reference>
<evidence type="ECO:0000313" key="1">
    <source>
        <dbReference type="EMBL" id="MFB0835692.1"/>
    </source>
</evidence>
<organism evidence="1 2">
    <name type="scientific">Arthrobacter halodurans</name>
    <dbReference type="NCBI Taxonomy" id="516699"/>
    <lineage>
        <taxon>Bacteria</taxon>
        <taxon>Bacillati</taxon>
        <taxon>Actinomycetota</taxon>
        <taxon>Actinomycetes</taxon>
        <taxon>Micrococcales</taxon>
        <taxon>Micrococcaceae</taxon>
        <taxon>Arthrobacter</taxon>
    </lineage>
</organism>
<dbReference type="EMBL" id="JBHDLJ010000013">
    <property type="protein sequence ID" value="MFB0835692.1"/>
    <property type="molecule type" value="Genomic_DNA"/>
</dbReference>
<accession>A0ABV4UPX3</accession>
<gene>
    <name evidence="1" type="ORF">ACETWP_13960</name>
</gene>